<protein>
    <submittedName>
        <fullName evidence="1">Uncharacterized protein</fullName>
    </submittedName>
</protein>
<name>A0A1Y2F2Z9_9FUNG</name>
<dbReference type="InterPro" id="IPR010797">
    <property type="entry name" value="Pex26"/>
</dbReference>
<accession>A0A1Y2F2Z9</accession>
<keyword evidence="2" id="KW-1185">Reference proteome</keyword>
<comment type="caution">
    <text evidence="1">The sequence shown here is derived from an EMBL/GenBank/DDBJ whole genome shotgun (WGS) entry which is preliminary data.</text>
</comment>
<evidence type="ECO:0000313" key="2">
    <source>
        <dbReference type="Proteomes" id="UP000193920"/>
    </source>
</evidence>
<dbReference type="GO" id="GO:0045046">
    <property type="term" value="P:protein import into peroxisome membrane"/>
    <property type="evidence" value="ECO:0007669"/>
    <property type="project" value="InterPro"/>
</dbReference>
<sequence length="269" mass="32232">MLEQSNSESDLLHSEQYKKNLKAISKLFITKKFNPAYDLCENYIKTFEVENLINIFDKTRVEEENEDEDEDYFLNKKKKEKKEVEEEIEKKNRIIIPSDLLQIYLKIIEQVKPETDNWAILNKFYKDVNEIPSKILTTCALIEVKKQNFEISKKNIKKWLREMPEEEKEKLRGKEQPNFKFYEMLIEIYVLHVLAPLEEYNSSIDFLEGEDYLTMDRKKLICDKVIKMETLKSQEKLKAKNTKSNQKSPNKIYFLLLLKPLLHPHQLMI</sequence>
<proteinExistence type="predicted"/>
<dbReference type="AlphaFoldDB" id="A0A1Y2F2Z9"/>
<dbReference type="OrthoDB" id="3981028at2759"/>
<evidence type="ECO:0000313" key="1">
    <source>
        <dbReference type="EMBL" id="ORY78261.1"/>
    </source>
</evidence>
<organism evidence="1 2">
    <name type="scientific">Neocallimastix californiae</name>
    <dbReference type="NCBI Taxonomy" id="1754190"/>
    <lineage>
        <taxon>Eukaryota</taxon>
        <taxon>Fungi</taxon>
        <taxon>Fungi incertae sedis</taxon>
        <taxon>Chytridiomycota</taxon>
        <taxon>Chytridiomycota incertae sedis</taxon>
        <taxon>Neocallimastigomycetes</taxon>
        <taxon>Neocallimastigales</taxon>
        <taxon>Neocallimastigaceae</taxon>
        <taxon>Neocallimastix</taxon>
    </lineage>
</organism>
<dbReference type="EMBL" id="MCOG01000017">
    <property type="protein sequence ID" value="ORY78261.1"/>
    <property type="molecule type" value="Genomic_DNA"/>
</dbReference>
<dbReference type="GO" id="GO:0005778">
    <property type="term" value="C:peroxisomal membrane"/>
    <property type="evidence" value="ECO:0007669"/>
    <property type="project" value="InterPro"/>
</dbReference>
<dbReference type="Proteomes" id="UP000193920">
    <property type="component" value="Unassembled WGS sequence"/>
</dbReference>
<dbReference type="Pfam" id="PF07163">
    <property type="entry name" value="Pex26"/>
    <property type="match status" value="1"/>
</dbReference>
<gene>
    <name evidence="1" type="ORF">LY90DRAFT_77419</name>
</gene>
<dbReference type="GO" id="GO:0044877">
    <property type="term" value="F:protein-containing complex binding"/>
    <property type="evidence" value="ECO:0007669"/>
    <property type="project" value="InterPro"/>
</dbReference>
<reference evidence="1 2" key="1">
    <citation type="submission" date="2016-08" db="EMBL/GenBank/DDBJ databases">
        <title>A Parts List for Fungal Cellulosomes Revealed by Comparative Genomics.</title>
        <authorList>
            <consortium name="DOE Joint Genome Institute"/>
            <person name="Haitjema C.H."/>
            <person name="Gilmore S.P."/>
            <person name="Henske J.K."/>
            <person name="Solomon K.V."/>
            <person name="De Groot R."/>
            <person name="Kuo A."/>
            <person name="Mondo S.J."/>
            <person name="Salamov A.A."/>
            <person name="Labutti K."/>
            <person name="Zhao Z."/>
            <person name="Chiniquy J."/>
            <person name="Barry K."/>
            <person name="Brewer H.M."/>
            <person name="Purvine S.O."/>
            <person name="Wright A.T."/>
            <person name="Boxma B."/>
            <person name="Van Alen T."/>
            <person name="Hackstein J.H."/>
            <person name="Baker S.E."/>
            <person name="Grigoriev I.V."/>
            <person name="O'Malley M.A."/>
        </authorList>
    </citation>
    <scope>NUCLEOTIDE SEQUENCE [LARGE SCALE GENOMIC DNA]</scope>
    <source>
        <strain evidence="1 2">G1</strain>
    </source>
</reference>